<dbReference type="InterPro" id="IPR002172">
    <property type="entry name" value="LDrepeatLR_classA_rpt"/>
</dbReference>
<evidence type="ECO:0000256" key="5">
    <source>
        <dbReference type="ARBA" id="ARBA00022989"/>
    </source>
</evidence>
<dbReference type="InterPro" id="IPR013320">
    <property type="entry name" value="ConA-like_dom_sf"/>
</dbReference>
<dbReference type="PROSITE" id="PS01209">
    <property type="entry name" value="LDLRA_1"/>
    <property type="match status" value="1"/>
</dbReference>
<name>A0A1Y3BT24_EURMA</name>
<dbReference type="Proteomes" id="UP000194236">
    <property type="component" value="Unassembled WGS sequence"/>
</dbReference>
<dbReference type="InterPro" id="IPR036055">
    <property type="entry name" value="LDL_receptor-like_sf"/>
</dbReference>
<dbReference type="GO" id="GO:0012505">
    <property type="term" value="C:endomembrane system"/>
    <property type="evidence" value="ECO:0007669"/>
    <property type="project" value="UniProtKB-SubCell"/>
</dbReference>
<protein>
    <recommendedName>
        <fullName evidence="9">MAM domain-containing protein</fullName>
    </recommendedName>
</protein>
<feature type="disulfide bond" evidence="8">
    <location>
        <begin position="278"/>
        <end position="296"/>
    </location>
</feature>
<evidence type="ECO:0000256" key="6">
    <source>
        <dbReference type="ARBA" id="ARBA00023136"/>
    </source>
</evidence>
<evidence type="ECO:0000256" key="8">
    <source>
        <dbReference type="PROSITE-ProRule" id="PRU00124"/>
    </source>
</evidence>
<evidence type="ECO:0000259" key="9">
    <source>
        <dbReference type="PROSITE" id="PS50060"/>
    </source>
</evidence>
<dbReference type="PRINTS" id="PR00261">
    <property type="entry name" value="LDLRECEPTOR"/>
</dbReference>
<dbReference type="InterPro" id="IPR050685">
    <property type="entry name" value="LDLR"/>
</dbReference>
<feature type="domain" description="MAM" evidence="9">
    <location>
        <begin position="288"/>
        <end position="477"/>
    </location>
</feature>
<keyword evidence="11" id="KW-1185">Reference proteome</keyword>
<dbReference type="Gene3D" id="2.60.120.200">
    <property type="match status" value="2"/>
</dbReference>
<dbReference type="GO" id="GO:0016192">
    <property type="term" value="P:vesicle-mediated transport"/>
    <property type="evidence" value="ECO:0007669"/>
    <property type="project" value="UniProtKB-ARBA"/>
</dbReference>
<accession>A0A1Y3BT24</accession>
<sequence>SIDRDHTSGSSRGRYLLFVPHQKVERGIILTDRYDTDGDNGTFCLSMAVVKPDDNSYLEIYQAESLSRLGRKLYGTNISITDWRTLQIQTHELECGTCHIRPGYICGYENEATVAVFAWRLSKESSYGPADHLEDSLSANGEITSPFLDRAKLISPLIHQSYIGCRYSFYYQFNSEWNDVNDRFFLELQVQDGNPLVLWASSLQESTAFKKKQWHRIDYWLGRIPHSFRLILSAEPFGPDMKVTTNSQSYHSIHTMEMNYCDPPEPMKEGETCQKFLCANNVCIDERNVCDFEDDCGDGSDENEQQCDYTNRMTSFQEGSDWGRWGDIYRINWRLENVDSFDYYKQGPGYDHTLRYSPDGRILFIDTDEVGPKLAIIDGPPMQIPTTCIVRMFVLKNSVNSTLFLKLWNLETNEIHLLNTLREERLYFDRFYYVFPERKWNATYKILIEAELRRYEDNYLHPYIAIDDISFSNDCHILPEEPVNLTTIAPDDFCGGIWCENQKRHRICVPESELCDFIQQCHDGQDESQCGDCNFNHGSSCRWENQVEAKGYVGHWNLIELASN</sequence>
<comment type="caution">
    <text evidence="10">The sequence shown here is derived from an EMBL/GenBank/DDBJ whole genome shotgun (WGS) entry which is preliminary data.</text>
</comment>
<organism evidence="10 11">
    <name type="scientific">Euroglyphus maynei</name>
    <name type="common">Mayne's house dust mite</name>
    <dbReference type="NCBI Taxonomy" id="6958"/>
    <lineage>
        <taxon>Eukaryota</taxon>
        <taxon>Metazoa</taxon>
        <taxon>Ecdysozoa</taxon>
        <taxon>Arthropoda</taxon>
        <taxon>Chelicerata</taxon>
        <taxon>Arachnida</taxon>
        <taxon>Acari</taxon>
        <taxon>Acariformes</taxon>
        <taxon>Sarcoptiformes</taxon>
        <taxon>Astigmata</taxon>
        <taxon>Psoroptidia</taxon>
        <taxon>Analgoidea</taxon>
        <taxon>Pyroglyphidae</taxon>
        <taxon>Pyroglyphinae</taxon>
        <taxon>Euroglyphus</taxon>
    </lineage>
</organism>
<dbReference type="Pfam" id="PF00057">
    <property type="entry name" value="Ldl_recept_a"/>
    <property type="match status" value="1"/>
</dbReference>
<keyword evidence="3" id="KW-0812">Transmembrane</keyword>
<feature type="non-terminal residue" evidence="10">
    <location>
        <position position="1"/>
    </location>
</feature>
<gene>
    <name evidence="10" type="ORF">BLA29_003271</name>
</gene>
<reference evidence="10 11" key="1">
    <citation type="submission" date="2017-03" db="EMBL/GenBank/DDBJ databases">
        <title>Genome Survey of Euroglyphus maynei.</title>
        <authorList>
            <person name="Arlian L.G."/>
            <person name="Morgan M.S."/>
            <person name="Rider S.D."/>
        </authorList>
    </citation>
    <scope>NUCLEOTIDE SEQUENCE [LARGE SCALE GENOMIC DNA]</scope>
    <source>
        <strain evidence="10">Arlian Lab</strain>
        <tissue evidence="10">Whole body</tissue>
    </source>
</reference>
<feature type="domain" description="MAM" evidence="9">
    <location>
        <begin position="96"/>
        <end position="263"/>
    </location>
</feature>
<comment type="subcellular location">
    <subcellularLocation>
        <location evidence="2">Endomembrane system</location>
    </subcellularLocation>
    <subcellularLocation>
        <location evidence="1">Membrane</location>
        <topology evidence="1">Single-pass membrane protein</topology>
    </subcellularLocation>
</comment>
<dbReference type="GO" id="GO:0016020">
    <property type="term" value="C:membrane"/>
    <property type="evidence" value="ECO:0007669"/>
    <property type="project" value="UniProtKB-SubCell"/>
</dbReference>
<dbReference type="InterPro" id="IPR023415">
    <property type="entry name" value="LDLR_class-A_CS"/>
</dbReference>
<evidence type="ECO:0000256" key="2">
    <source>
        <dbReference type="ARBA" id="ARBA00004308"/>
    </source>
</evidence>
<evidence type="ECO:0000256" key="4">
    <source>
        <dbReference type="ARBA" id="ARBA00022737"/>
    </source>
</evidence>
<keyword evidence="5" id="KW-1133">Transmembrane helix</keyword>
<dbReference type="PANTHER" id="PTHR24270">
    <property type="entry name" value="LOW-DENSITY LIPOPROTEIN RECEPTOR-RELATED"/>
    <property type="match status" value="1"/>
</dbReference>
<dbReference type="PROSITE" id="PS50060">
    <property type="entry name" value="MAM_2"/>
    <property type="match status" value="2"/>
</dbReference>
<evidence type="ECO:0000313" key="11">
    <source>
        <dbReference type="Proteomes" id="UP000194236"/>
    </source>
</evidence>
<dbReference type="CDD" id="cd00112">
    <property type="entry name" value="LDLa"/>
    <property type="match status" value="2"/>
</dbReference>
<dbReference type="InterPro" id="IPR000998">
    <property type="entry name" value="MAM_dom"/>
</dbReference>
<evidence type="ECO:0000256" key="3">
    <source>
        <dbReference type="ARBA" id="ARBA00022692"/>
    </source>
</evidence>
<dbReference type="OrthoDB" id="6505086at2759"/>
<comment type="caution">
    <text evidence="8">Lacks conserved residue(s) required for the propagation of feature annotation.</text>
</comment>
<proteinExistence type="predicted"/>
<dbReference type="SUPFAM" id="SSF57424">
    <property type="entry name" value="LDL receptor-like module"/>
    <property type="match status" value="1"/>
</dbReference>
<evidence type="ECO:0000256" key="1">
    <source>
        <dbReference type="ARBA" id="ARBA00004167"/>
    </source>
</evidence>
<evidence type="ECO:0000313" key="10">
    <source>
        <dbReference type="EMBL" id="OTF82736.1"/>
    </source>
</evidence>
<feature type="disulfide bond" evidence="8">
    <location>
        <begin position="515"/>
        <end position="530"/>
    </location>
</feature>
<dbReference type="SMART" id="SM00192">
    <property type="entry name" value="LDLa"/>
    <property type="match status" value="2"/>
</dbReference>
<dbReference type="AlphaFoldDB" id="A0A1Y3BT24"/>
<keyword evidence="7 8" id="KW-1015">Disulfide bond</keyword>
<dbReference type="SUPFAM" id="SSF49899">
    <property type="entry name" value="Concanavalin A-like lectins/glucanases"/>
    <property type="match status" value="2"/>
</dbReference>
<keyword evidence="6" id="KW-0472">Membrane</keyword>
<dbReference type="PROSITE" id="PS50068">
    <property type="entry name" value="LDLRA_2"/>
    <property type="match status" value="2"/>
</dbReference>
<evidence type="ECO:0000256" key="7">
    <source>
        <dbReference type="ARBA" id="ARBA00023157"/>
    </source>
</evidence>
<keyword evidence="4" id="KW-0677">Repeat</keyword>
<dbReference type="EMBL" id="MUJZ01006959">
    <property type="protein sequence ID" value="OTF82736.1"/>
    <property type="molecule type" value="Genomic_DNA"/>
</dbReference>
<feature type="non-terminal residue" evidence="10">
    <location>
        <position position="564"/>
    </location>
</feature>